<evidence type="ECO:0000313" key="1">
    <source>
        <dbReference type="EMBL" id="KAJ0110893.1"/>
    </source>
</evidence>
<accession>A0ACC1C5G5</accession>
<dbReference type="EMBL" id="CM047897">
    <property type="protein sequence ID" value="KAJ0110893.1"/>
    <property type="molecule type" value="Genomic_DNA"/>
</dbReference>
<comment type="caution">
    <text evidence="1">The sequence shown here is derived from an EMBL/GenBank/DDBJ whole genome shotgun (WGS) entry which is preliminary data.</text>
</comment>
<name>A0ACC1C5G5_9ROSI</name>
<sequence length="61" mass="6855">MRLMEDQRFVTGEFVGDHGVGLQLKYVTQQGMVHACGLALLTLLKRRLELMIELLLLSGVI</sequence>
<organism evidence="1 2">
    <name type="scientific">Pistacia atlantica</name>
    <dbReference type="NCBI Taxonomy" id="434234"/>
    <lineage>
        <taxon>Eukaryota</taxon>
        <taxon>Viridiplantae</taxon>
        <taxon>Streptophyta</taxon>
        <taxon>Embryophyta</taxon>
        <taxon>Tracheophyta</taxon>
        <taxon>Spermatophyta</taxon>
        <taxon>Magnoliopsida</taxon>
        <taxon>eudicotyledons</taxon>
        <taxon>Gunneridae</taxon>
        <taxon>Pentapetalae</taxon>
        <taxon>rosids</taxon>
        <taxon>malvids</taxon>
        <taxon>Sapindales</taxon>
        <taxon>Anacardiaceae</taxon>
        <taxon>Pistacia</taxon>
    </lineage>
</organism>
<evidence type="ECO:0000313" key="2">
    <source>
        <dbReference type="Proteomes" id="UP001164250"/>
    </source>
</evidence>
<gene>
    <name evidence="1" type="ORF">Patl1_01784</name>
</gene>
<proteinExistence type="predicted"/>
<protein>
    <submittedName>
        <fullName evidence="1">Uncharacterized protein</fullName>
    </submittedName>
</protein>
<keyword evidence="2" id="KW-1185">Reference proteome</keyword>
<reference evidence="2" key="1">
    <citation type="journal article" date="2023" name="G3 (Bethesda)">
        <title>Genome assembly and association tests identify interacting loci associated with vigor, precocity, and sex in interspecific pistachio rootstocks.</title>
        <authorList>
            <person name="Palmer W."/>
            <person name="Jacygrad E."/>
            <person name="Sagayaradj S."/>
            <person name="Cavanaugh K."/>
            <person name="Han R."/>
            <person name="Bertier L."/>
            <person name="Beede B."/>
            <person name="Kafkas S."/>
            <person name="Golino D."/>
            <person name="Preece J."/>
            <person name="Michelmore R."/>
        </authorList>
    </citation>
    <scope>NUCLEOTIDE SEQUENCE [LARGE SCALE GENOMIC DNA]</scope>
</reference>
<dbReference type="Proteomes" id="UP001164250">
    <property type="component" value="Chromosome 1"/>
</dbReference>